<evidence type="ECO:0000313" key="4">
    <source>
        <dbReference type="Proteomes" id="UP000296216"/>
    </source>
</evidence>
<evidence type="ECO:0000256" key="1">
    <source>
        <dbReference type="SAM" id="MobiDB-lite"/>
    </source>
</evidence>
<dbReference type="EMBL" id="VRYN01000001">
    <property type="protein sequence ID" value="TYO82480.1"/>
    <property type="molecule type" value="Genomic_DNA"/>
</dbReference>
<evidence type="ECO:0000313" key="3">
    <source>
        <dbReference type="EMBL" id="TYO82480.1"/>
    </source>
</evidence>
<feature type="region of interest" description="Disordered" evidence="1">
    <location>
        <begin position="318"/>
        <end position="353"/>
    </location>
</feature>
<dbReference type="GeneID" id="39854118"/>
<gene>
    <name evidence="3" type="ORF">APQ99_01011</name>
    <name evidence="2" type="ORF">HBSAL_01225</name>
</gene>
<name>A0A4D6GS80_HALS9</name>
<evidence type="ECO:0000313" key="5">
    <source>
        <dbReference type="Proteomes" id="UP000323075"/>
    </source>
</evidence>
<feature type="region of interest" description="Disordered" evidence="1">
    <location>
        <begin position="671"/>
        <end position="695"/>
    </location>
</feature>
<dbReference type="Proteomes" id="UP000296216">
    <property type="component" value="Chromosome"/>
</dbReference>
<dbReference type="AlphaFoldDB" id="A0A4D6GS80"/>
<proteinExistence type="predicted"/>
<accession>A0A4D6GS80</accession>
<dbReference type="Proteomes" id="UP000323075">
    <property type="component" value="Unassembled WGS sequence"/>
</dbReference>
<feature type="compositionally biased region" description="Polar residues" evidence="1">
    <location>
        <begin position="682"/>
        <end position="695"/>
    </location>
</feature>
<reference evidence="3 5" key="2">
    <citation type="submission" date="2019-07" db="EMBL/GenBank/DDBJ databases">
        <title>Genomic Encyclopedia of Archaeal and Bacterial Type Strains, Phase II (KMG-II): from individual species to whole genera.</title>
        <authorList>
            <person name="Goeker M."/>
        </authorList>
    </citation>
    <scope>NUCLEOTIDE SEQUENCE [LARGE SCALE GENOMIC DNA]</scope>
    <source>
        <strain evidence="3 5">DSM 3754</strain>
    </source>
</reference>
<protein>
    <submittedName>
        <fullName evidence="2">Uncharacterized protein</fullName>
    </submittedName>
</protein>
<dbReference type="RefSeq" id="WP_136361038.1">
    <property type="nucleotide sequence ID" value="NZ_VRYN01000001.1"/>
</dbReference>
<sequence>MTDEYGSDESSWWLGRDGIVHLVQPGHADPAAAMDRSLGAPLMRIIEETFEDCPNVEQIEVLVVPTKTGYTCCLHAHSSTTTRTQAPVPAAHRTTGMLVDAAKRHLPGLFGIETGSLWLQPLAPAHAVTGRAIETTTRWSLTNTRQPFHVMNTWTASRRRGPLVYQLLIRPHQDTTYPVTLRAMQLGQRPPTDAAALGALLEEGVPSPLDVGLPADVTSARRLADNHWETVPVARASGGPDAVRPTIGYVPETDGYPPSAALHARECLTTAHETRGFLAAREHTTPYTGLDGAPRLSATAADLQRLLDVFPLPTDTSWRATMGRSPRLARTAVEQPPTGTDSDSLLPTPPEGWPAATPEQAFLRTATGWLSPGDHEPDTLSAPIGGSHATAPTTAGVVVVADQAAGISDAPIGTPGGLVSVANHAVTAGEPLWVLTADAATSQWVHRTLHTPWRTTHTKTSEPYDLPDVWALDDNRIPLEDTTTQTAWLVAPTNEWGVHVDGDVRAHGHLDALTTPTVFELPYLEQTSDGFAHVTTTGDVCATYPALTAVADPWRPIKQPVIPQWPTFADYATVLEYDSMTFRPVWPTPPWLPHTDPHRILRYYPDAARKFVDTHTIPRVSSAPPATGVNHWLSRYYQGHADYALNAPNRNRLADILDSPVKETSDGITLPERAWAIPPQTDPATTHPQSDSHGN</sequence>
<reference evidence="2 4" key="1">
    <citation type="journal article" date="2019" name="Microbiol. Resour. Announc.">
        <title>The Genome Sequence of the Halobacterium salinarum Type Strain Is Closely Related to That of Laboratory Strains NRC-1 and R1.</title>
        <authorList>
            <person name="Pfeiffer F."/>
            <person name="Marchfelder A."/>
            <person name="Habermann B."/>
            <person name="Dyall-Smith M.L."/>
        </authorList>
    </citation>
    <scope>NUCLEOTIDE SEQUENCE [LARGE SCALE GENOMIC DNA]</scope>
    <source>
        <strain evidence="2">91-R6</strain>
        <strain evidence="4">ATCC 33171 / DSM 3754 / JCM 8978 / NBRC 102687 / NCIMB 764 / 91-R6</strain>
    </source>
</reference>
<reference evidence="2" key="3">
    <citation type="journal article" name="MicrobiologyOpen">
        <title>Whole-genome comparison between the type strain of Halobacterium salinarum (DSM 3754(T)) and the laboratory strains R1 and NRC-1.</title>
        <authorList>
            <person name="Pfeiffer F."/>
            <person name="Losensky G."/>
            <person name="Marchfelder A."/>
            <person name="Habermann B."/>
            <person name="Dyall-Smith M."/>
        </authorList>
    </citation>
    <scope>NUCLEOTIDE SEQUENCE</scope>
    <source>
        <strain evidence="2">91-R6</strain>
    </source>
</reference>
<organism evidence="2 4">
    <name type="scientific">Halobacterium salinarum (strain ATCC 33171 / DSM 3754 / JCM 8978 / NBRC 102687 / NCIMB 764 / 91-R6)</name>
    <dbReference type="NCBI Taxonomy" id="2597657"/>
    <lineage>
        <taxon>Archaea</taxon>
        <taxon>Methanobacteriati</taxon>
        <taxon>Methanobacteriota</taxon>
        <taxon>Stenosarchaea group</taxon>
        <taxon>Halobacteria</taxon>
        <taxon>Halobacteriales</taxon>
        <taxon>Halobacteriaceae</taxon>
        <taxon>Halobacterium</taxon>
    </lineage>
</organism>
<dbReference type="EMBL" id="CP038631">
    <property type="protein sequence ID" value="QCC43986.1"/>
    <property type="molecule type" value="Genomic_DNA"/>
</dbReference>
<evidence type="ECO:0000313" key="2">
    <source>
        <dbReference type="EMBL" id="QCC43986.1"/>
    </source>
</evidence>